<evidence type="ECO:0000256" key="1">
    <source>
        <dbReference type="SAM" id="MobiDB-lite"/>
    </source>
</evidence>
<gene>
    <name evidence="2" type="ORF">H5410_036509</name>
</gene>
<accession>A0A9J5Y511</accession>
<organism evidence="2 3">
    <name type="scientific">Solanum commersonii</name>
    <name type="common">Commerson's wild potato</name>
    <name type="synonym">Commerson's nightshade</name>
    <dbReference type="NCBI Taxonomy" id="4109"/>
    <lineage>
        <taxon>Eukaryota</taxon>
        <taxon>Viridiplantae</taxon>
        <taxon>Streptophyta</taxon>
        <taxon>Embryophyta</taxon>
        <taxon>Tracheophyta</taxon>
        <taxon>Spermatophyta</taxon>
        <taxon>Magnoliopsida</taxon>
        <taxon>eudicotyledons</taxon>
        <taxon>Gunneridae</taxon>
        <taxon>Pentapetalae</taxon>
        <taxon>asterids</taxon>
        <taxon>lamiids</taxon>
        <taxon>Solanales</taxon>
        <taxon>Solanaceae</taxon>
        <taxon>Solanoideae</taxon>
        <taxon>Solaneae</taxon>
        <taxon>Solanum</taxon>
    </lineage>
</organism>
<feature type="region of interest" description="Disordered" evidence="1">
    <location>
        <begin position="1"/>
        <end position="25"/>
    </location>
</feature>
<reference evidence="2 3" key="1">
    <citation type="submission" date="2020-09" db="EMBL/GenBank/DDBJ databases">
        <title>De no assembly of potato wild relative species, Solanum commersonii.</title>
        <authorList>
            <person name="Cho K."/>
        </authorList>
    </citation>
    <scope>NUCLEOTIDE SEQUENCE [LARGE SCALE GENOMIC DNA]</scope>
    <source>
        <strain evidence="2">LZ3.2</strain>
        <tissue evidence="2">Leaf</tissue>
    </source>
</reference>
<evidence type="ECO:0000313" key="3">
    <source>
        <dbReference type="Proteomes" id="UP000824120"/>
    </source>
</evidence>
<comment type="caution">
    <text evidence="2">The sequence shown here is derived from an EMBL/GenBank/DDBJ whole genome shotgun (WGS) entry which is preliminary data.</text>
</comment>
<feature type="compositionally biased region" description="Low complexity" evidence="1">
    <location>
        <begin position="9"/>
        <end position="21"/>
    </location>
</feature>
<dbReference type="AlphaFoldDB" id="A0A9J5Y511"/>
<proteinExistence type="predicted"/>
<keyword evidence="3" id="KW-1185">Reference proteome</keyword>
<name>A0A9J5Y511_SOLCO</name>
<evidence type="ECO:0000313" key="2">
    <source>
        <dbReference type="EMBL" id="KAG5595277.1"/>
    </source>
</evidence>
<dbReference type="Proteomes" id="UP000824120">
    <property type="component" value="Chromosome 7"/>
</dbReference>
<protein>
    <submittedName>
        <fullName evidence="2">Uncharacterized protein</fullName>
    </submittedName>
</protein>
<dbReference type="EMBL" id="JACXVP010000007">
    <property type="protein sequence ID" value="KAG5595277.1"/>
    <property type="molecule type" value="Genomic_DNA"/>
</dbReference>
<sequence length="95" mass="10502">MYLKARVGKAASASKESTSTSGDVSTRASLILSDSSFMYSASMHRMSMEDVGVTSISLFSFNRFLAMIDLRQATFGWRRMGLFCDGMIELLINPN</sequence>